<evidence type="ECO:0000256" key="7">
    <source>
        <dbReference type="ARBA" id="ARBA00023306"/>
    </source>
</evidence>
<evidence type="ECO:0000256" key="10">
    <source>
        <dbReference type="SAM" id="MobiDB-lite"/>
    </source>
</evidence>
<keyword evidence="2 8" id="KW-1003">Cell membrane</keyword>
<proteinExistence type="inferred from homology"/>
<dbReference type="GO" id="GO:0005886">
    <property type="term" value="C:plasma membrane"/>
    <property type="evidence" value="ECO:0007669"/>
    <property type="project" value="UniProtKB-SubCell"/>
</dbReference>
<keyword evidence="6 8" id="KW-0472">Membrane</keyword>
<evidence type="ECO:0000256" key="1">
    <source>
        <dbReference type="ARBA" id="ARBA00004401"/>
    </source>
</evidence>
<dbReference type="PANTHER" id="PTHR37479">
    <property type="entry name" value="CELL DIVISION PROTEIN FTSL"/>
    <property type="match status" value="1"/>
</dbReference>
<keyword evidence="4 8" id="KW-0812">Transmembrane</keyword>
<dbReference type="AlphaFoldDB" id="A0A839IKM0"/>
<dbReference type="GO" id="GO:0043093">
    <property type="term" value="P:FtsZ-dependent cytokinesis"/>
    <property type="evidence" value="ECO:0007669"/>
    <property type="project" value="UniProtKB-UniRule"/>
</dbReference>
<keyword evidence="5 8" id="KW-1133">Transmembrane helix</keyword>
<keyword evidence="12" id="KW-1185">Reference proteome</keyword>
<dbReference type="RefSeq" id="WP_182807263.1">
    <property type="nucleotide sequence ID" value="NZ_JACJFM010000002.1"/>
</dbReference>
<dbReference type="Pfam" id="PF04999">
    <property type="entry name" value="FtsL"/>
    <property type="match status" value="1"/>
</dbReference>
<feature type="region of interest" description="Disordered" evidence="10">
    <location>
        <begin position="1"/>
        <end position="21"/>
    </location>
</feature>
<dbReference type="Proteomes" id="UP000565262">
    <property type="component" value="Unassembled WGS sequence"/>
</dbReference>
<accession>A0A839IKM0</accession>
<organism evidence="11 12">
    <name type="scientific">Oceanospirillum sediminis</name>
    <dbReference type="NCBI Taxonomy" id="2760088"/>
    <lineage>
        <taxon>Bacteria</taxon>
        <taxon>Pseudomonadati</taxon>
        <taxon>Pseudomonadota</taxon>
        <taxon>Gammaproteobacteria</taxon>
        <taxon>Oceanospirillales</taxon>
        <taxon>Oceanospirillaceae</taxon>
        <taxon>Oceanospirillum</taxon>
    </lineage>
</organism>
<keyword evidence="7 8" id="KW-0131">Cell cycle</keyword>
<dbReference type="HAMAP" id="MF_00910">
    <property type="entry name" value="FtsL"/>
    <property type="match status" value="1"/>
</dbReference>
<dbReference type="InterPro" id="IPR011922">
    <property type="entry name" value="Cell_div_FtsL"/>
</dbReference>
<protein>
    <recommendedName>
        <fullName evidence="8 9">Cell division protein FtsL</fullName>
    </recommendedName>
</protein>
<evidence type="ECO:0000256" key="9">
    <source>
        <dbReference type="NCBIfam" id="TIGR02209"/>
    </source>
</evidence>
<evidence type="ECO:0000313" key="11">
    <source>
        <dbReference type="EMBL" id="MBB1485488.1"/>
    </source>
</evidence>
<evidence type="ECO:0000256" key="5">
    <source>
        <dbReference type="ARBA" id="ARBA00022989"/>
    </source>
</evidence>
<comment type="caution">
    <text evidence="11">The sequence shown here is derived from an EMBL/GenBank/DDBJ whole genome shotgun (WGS) entry which is preliminary data.</text>
</comment>
<keyword evidence="8" id="KW-0997">Cell inner membrane</keyword>
<dbReference type="PANTHER" id="PTHR37479:SF1">
    <property type="entry name" value="CELL DIVISION PROTEIN FTSL"/>
    <property type="match status" value="1"/>
</dbReference>
<evidence type="ECO:0000256" key="6">
    <source>
        <dbReference type="ARBA" id="ARBA00023136"/>
    </source>
</evidence>
<keyword evidence="3 8" id="KW-0132">Cell division</keyword>
<evidence type="ECO:0000256" key="8">
    <source>
        <dbReference type="HAMAP-Rule" id="MF_00910"/>
    </source>
</evidence>
<gene>
    <name evidence="8 11" type="primary">ftsL</name>
    <name evidence="11" type="ORF">H4O21_02540</name>
</gene>
<dbReference type="EMBL" id="JACJFM010000002">
    <property type="protein sequence ID" value="MBB1485488.1"/>
    <property type="molecule type" value="Genomic_DNA"/>
</dbReference>
<reference evidence="11 12" key="1">
    <citation type="submission" date="2020-08" db="EMBL/GenBank/DDBJ databases">
        <title>Oceanospirillum sp. nov. isolated from marine sediment.</title>
        <authorList>
            <person name="Ji X."/>
        </authorList>
    </citation>
    <scope>NUCLEOTIDE SEQUENCE [LARGE SCALE GENOMIC DNA]</scope>
    <source>
        <strain evidence="11 12">D5</strain>
    </source>
</reference>
<evidence type="ECO:0000256" key="4">
    <source>
        <dbReference type="ARBA" id="ARBA00022692"/>
    </source>
</evidence>
<evidence type="ECO:0000256" key="3">
    <source>
        <dbReference type="ARBA" id="ARBA00022618"/>
    </source>
</evidence>
<name>A0A839IKM0_9GAMM</name>
<comment type="function">
    <text evidence="8">Essential cell division protein. May link together the upstream cell division proteins, which are predominantly cytoplasmic, with the downstream cell division proteins, which are predominantly periplasmic.</text>
</comment>
<comment type="subcellular location">
    <subcellularLocation>
        <location evidence="8">Cell inner membrane</location>
        <topology evidence="8">Single-pass type II membrane protein</topology>
    </subcellularLocation>
    <subcellularLocation>
        <location evidence="1">Cell membrane</location>
        <topology evidence="1">Single-pass type II membrane protein</topology>
    </subcellularLocation>
    <text evidence="8">Localizes to the division septum where it forms a ring structure.</text>
</comment>
<feature type="transmembrane region" description="Helical" evidence="8">
    <location>
        <begin position="38"/>
        <end position="62"/>
    </location>
</feature>
<dbReference type="GO" id="GO:0032153">
    <property type="term" value="C:cell division site"/>
    <property type="evidence" value="ECO:0007669"/>
    <property type="project" value="UniProtKB-UniRule"/>
</dbReference>
<comment type="similarity">
    <text evidence="8">Belongs to the FtsL family.</text>
</comment>
<dbReference type="NCBIfam" id="TIGR02209">
    <property type="entry name" value="ftsL_broad"/>
    <property type="match status" value="1"/>
</dbReference>
<sequence length="123" mass="14272">MKPEGQHKGATPRHADQPGPVQRMKAEFLALMPERIPYSAWLFMAFSLVVLFSSLLVVYAAYESRLAYAELRELEQQQRYFEEEWGQLMLERSTLSSPDRIEKLARESLQMKVASPKQIQVLK</sequence>
<comment type="subunit">
    <text evidence="8">Part of a complex composed of FtsB, FtsL and FtsQ.</text>
</comment>
<evidence type="ECO:0000256" key="2">
    <source>
        <dbReference type="ARBA" id="ARBA00022475"/>
    </source>
</evidence>
<evidence type="ECO:0000313" key="12">
    <source>
        <dbReference type="Proteomes" id="UP000565262"/>
    </source>
</evidence>